<evidence type="ECO:0000256" key="1">
    <source>
        <dbReference type="SAM" id="Phobius"/>
    </source>
</evidence>
<feature type="transmembrane region" description="Helical" evidence="1">
    <location>
        <begin position="34"/>
        <end position="55"/>
    </location>
</feature>
<accession>A0A1N7ISR0</accession>
<keyword evidence="1" id="KW-1133">Transmembrane helix</keyword>
<proteinExistence type="predicted"/>
<dbReference type="EMBL" id="FTNY01000004">
    <property type="protein sequence ID" value="SIS40135.1"/>
    <property type="molecule type" value="Genomic_DNA"/>
</dbReference>
<name>A0A1N7ISR0_9FLAO</name>
<reference evidence="3" key="1">
    <citation type="submission" date="2017-01" db="EMBL/GenBank/DDBJ databases">
        <authorList>
            <person name="Varghese N."/>
            <person name="Submissions S."/>
        </authorList>
    </citation>
    <scope>NUCLEOTIDE SEQUENCE [LARGE SCALE GENOMIC DNA]</scope>
    <source>
        <strain evidence="3">DSM 17126</strain>
    </source>
</reference>
<dbReference type="Proteomes" id="UP000186373">
    <property type="component" value="Unassembled WGS sequence"/>
</dbReference>
<evidence type="ECO:0000313" key="3">
    <source>
        <dbReference type="Proteomes" id="UP000186373"/>
    </source>
</evidence>
<keyword evidence="3" id="KW-1185">Reference proteome</keyword>
<sequence>MIGIFFLIIVPVLSIQIELNNVHHQFKIIDSFNLLYVIFKFPVWWMIGIVNIYLIKIKVKKYI</sequence>
<dbReference type="AlphaFoldDB" id="A0A1N7ISR0"/>
<keyword evidence="1" id="KW-0812">Transmembrane</keyword>
<protein>
    <submittedName>
        <fullName evidence="2">Uncharacterized protein</fullName>
    </submittedName>
</protein>
<organism evidence="2 3">
    <name type="scientific">Chryseobacterium shigense</name>
    <dbReference type="NCBI Taxonomy" id="297244"/>
    <lineage>
        <taxon>Bacteria</taxon>
        <taxon>Pseudomonadati</taxon>
        <taxon>Bacteroidota</taxon>
        <taxon>Flavobacteriia</taxon>
        <taxon>Flavobacteriales</taxon>
        <taxon>Weeksellaceae</taxon>
        <taxon>Chryseobacterium group</taxon>
        <taxon>Chryseobacterium</taxon>
    </lineage>
</organism>
<gene>
    <name evidence="2" type="ORF">SAMN05421639_104518</name>
</gene>
<keyword evidence="1" id="KW-0472">Membrane</keyword>
<evidence type="ECO:0000313" key="2">
    <source>
        <dbReference type="EMBL" id="SIS40135.1"/>
    </source>
</evidence>